<organism evidence="1 2">
    <name type="scientific">Vibrio spartinae</name>
    <dbReference type="NCBI Taxonomy" id="1918945"/>
    <lineage>
        <taxon>Bacteria</taxon>
        <taxon>Pseudomonadati</taxon>
        <taxon>Pseudomonadota</taxon>
        <taxon>Gammaproteobacteria</taxon>
        <taxon>Vibrionales</taxon>
        <taxon>Vibrionaceae</taxon>
        <taxon>Vibrio</taxon>
    </lineage>
</organism>
<evidence type="ECO:0000313" key="1">
    <source>
        <dbReference type="EMBL" id="SIO95741.1"/>
    </source>
</evidence>
<reference evidence="1 2" key="1">
    <citation type="submission" date="2016-12" db="EMBL/GenBank/DDBJ databases">
        <authorList>
            <person name="Song W.-J."/>
            <person name="Kurnit D.M."/>
        </authorList>
    </citation>
    <scope>NUCLEOTIDE SEQUENCE [LARGE SCALE GENOMIC DNA]</scope>
    <source>
        <strain evidence="1 2">CECT 9026</strain>
    </source>
</reference>
<protein>
    <submittedName>
        <fullName evidence="1">Uncharacterized protein</fullName>
    </submittedName>
</protein>
<name>A0A1N6M8H4_9VIBR</name>
<sequence length="378" mass="44133">MIYCGEINLMKNILIICMKTWGRMGNYEAAKKIKFELASKGIFSTELVCFDELVPTFREFGLKMQEIAASYHEPHIKMKLYDELIDSIDLWISDDNNERIVNELLFCIIKKDMPSLIISTKGIISRVIYVLKEKFNFNYKTVNFITNPGLLDIRIHRHFSSDLTIRTTDYYPNHDIIKKFNKLKTVPLFKEIPNYQIKKQGVPSILILCNGCEEGYFDVLKTSLEHPSRPKVIMVIISNEKFLDKCIELNKRHENRAHIYNALANKDYLKIALEASTNNRSFLYSKSGPNTVLESIRFNLPVLVHFSGLPMERWVVELINKRKFGYCFDSQSHGAEFIKRWLDNPEIITKFKYNIESSKVNDMDITLKDLPDIIYDVI</sequence>
<dbReference type="EMBL" id="FSSB01000021">
    <property type="protein sequence ID" value="SIO95741.1"/>
    <property type="molecule type" value="Genomic_DNA"/>
</dbReference>
<evidence type="ECO:0000313" key="2">
    <source>
        <dbReference type="Proteomes" id="UP000184774"/>
    </source>
</evidence>
<accession>A0A1N6M8H4</accession>
<proteinExistence type="predicted"/>
<gene>
    <name evidence="1" type="ORF">VSP9026_03493</name>
</gene>
<dbReference type="Proteomes" id="UP000184774">
    <property type="component" value="Unassembled WGS sequence"/>
</dbReference>
<dbReference type="AlphaFoldDB" id="A0A1N6M8H4"/>